<dbReference type="Proteomes" id="UP000278962">
    <property type="component" value="Unassembled WGS sequence"/>
</dbReference>
<dbReference type="SUPFAM" id="SSF56300">
    <property type="entry name" value="Metallo-dependent phosphatases"/>
    <property type="match status" value="1"/>
</dbReference>
<comment type="caution">
    <text evidence="3">The sequence shown here is derived from an EMBL/GenBank/DDBJ whole genome shotgun (WGS) entry which is preliminary data.</text>
</comment>
<dbReference type="PANTHER" id="PTHR43606">
    <property type="entry name" value="PHOSPHATASE, PUTATIVE (AFU_ORTHOLOGUE AFUA_6G08710)-RELATED"/>
    <property type="match status" value="1"/>
</dbReference>
<evidence type="ECO:0000313" key="4">
    <source>
        <dbReference type="Proteomes" id="UP000278962"/>
    </source>
</evidence>
<dbReference type="Gene3D" id="3.60.21.70">
    <property type="entry name" value="PhoD-like phosphatase"/>
    <property type="match status" value="1"/>
</dbReference>
<dbReference type="EMBL" id="RBIL01000001">
    <property type="protein sequence ID" value="RKQ92081.1"/>
    <property type="molecule type" value="Genomic_DNA"/>
</dbReference>
<name>A0A660LH32_9ACTN</name>
<dbReference type="OrthoDB" id="327733at2"/>
<dbReference type="InterPro" id="IPR032093">
    <property type="entry name" value="PhoD_N"/>
</dbReference>
<gene>
    <name evidence="3" type="ORF">C8N24_1920</name>
</gene>
<dbReference type="InterPro" id="IPR052900">
    <property type="entry name" value="Phospholipid_Metab_Enz"/>
</dbReference>
<dbReference type="CDD" id="cd07389">
    <property type="entry name" value="MPP_PhoD"/>
    <property type="match status" value="1"/>
</dbReference>
<dbReference type="AlphaFoldDB" id="A0A660LH32"/>
<sequence length="528" mass="58134">MQRFTDELADARPEALLGTRRRFLTLAGAAAVLAFSSRLPGTGTAYSKASTLGGYPFTLGVASGDPLPDSVVLWTRLAPDALDPFGGMPYTPVDVRWELAHDEAFTKVVQTGTAVARPEFAHSVHVDLKGLEPGREYFYRFVADGERSPVGRTLTAPAAGNRSLKLAFVSCQSWHAGFYTAYRHLANEHPDVVLHLGDYIYEFATDPVGGPRNTPIPASAQVPTESLDQYRQRYALYKTDPDLQAAHAVAPFVVTWDDHEVVNNYADMTTPAGDAEAAFLVRRANAYRAYWEHMPLRPLQQPKGKDLQLYRRFRYGDLVEFNVLDTRQYRSAQVTGNARFDEARTIMGATQEQWLLDGLSASPARWNVLAQQVLMGQLDSDPGSAVTVGNDSWDGYAANRIRLVDAIEQRKVANPVVLCGDVHRHQASHVKGDYRKADAKIVAPEFTCSSISSAGDGTEETSNAANLYAANPHLRMTTSQRGYVTCTVTPDEWRTDYRVVPYITRADAPVATRASYVVESGNPELEAA</sequence>
<evidence type="ECO:0000259" key="2">
    <source>
        <dbReference type="Pfam" id="PF16655"/>
    </source>
</evidence>
<dbReference type="Gene3D" id="2.60.40.380">
    <property type="entry name" value="Purple acid phosphatase-like, N-terminal"/>
    <property type="match status" value="1"/>
</dbReference>
<dbReference type="Pfam" id="PF09423">
    <property type="entry name" value="PhoD"/>
    <property type="match status" value="1"/>
</dbReference>
<dbReference type="InterPro" id="IPR038607">
    <property type="entry name" value="PhoD-like_sf"/>
</dbReference>
<evidence type="ECO:0000259" key="1">
    <source>
        <dbReference type="Pfam" id="PF09423"/>
    </source>
</evidence>
<dbReference type="Pfam" id="PF16655">
    <property type="entry name" value="PhoD_N"/>
    <property type="match status" value="1"/>
</dbReference>
<feature type="domain" description="Phospholipase D N-terminal" evidence="2">
    <location>
        <begin position="59"/>
        <end position="155"/>
    </location>
</feature>
<protein>
    <submittedName>
        <fullName evidence="3">Alkaline phosphatase D</fullName>
    </submittedName>
</protein>
<dbReference type="InterPro" id="IPR029052">
    <property type="entry name" value="Metallo-depent_PP-like"/>
</dbReference>
<organism evidence="3 4">
    <name type="scientific">Solirubrobacter pauli</name>
    <dbReference type="NCBI Taxonomy" id="166793"/>
    <lineage>
        <taxon>Bacteria</taxon>
        <taxon>Bacillati</taxon>
        <taxon>Actinomycetota</taxon>
        <taxon>Thermoleophilia</taxon>
        <taxon>Solirubrobacterales</taxon>
        <taxon>Solirubrobacteraceae</taxon>
        <taxon>Solirubrobacter</taxon>
    </lineage>
</organism>
<reference evidence="3 4" key="1">
    <citation type="submission" date="2018-10" db="EMBL/GenBank/DDBJ databases">
        <title>Genomic Encyclopedia of Archaeal and Bacterial Type Strains, Phase II (KMG-II): from individual species to whole genera.</title>
        <authorList>
            <person name="Goeker M."/>
        </authorList>
    </citation>
    <scope>NUCLEOTIDE SEQUENCE [LARGE SCALE GENOMIC DNA]</scope>
    <source>
        <strain evidence="3 4">DSM 14954</strain>
    </source>
</reference>
<feature type="domain" description="PhoD-like phosphatase metallophosphatase" evidence="1">
    <location>
        <begin position="166"/>
        <end position="497"/>
    </location>
</feature>
<evidence type="ECO:0000313" key="3">
    <source>
        <dbReference type="EMBL" id="RKQ92081.1"/>
    </source>
</evidence>
<keyword evidence="4" id="KW-1185">Reference proteome</keyword>
<proteinExistence type="predicted"/>
<dbReference type="PANTHER" id="PTHR43606:SF2">
    <property type="entry name" value="ALKALINE PHOSPHATASE FAMILY PROTEIN (AFU_ORTHOLOGUE AFUA_5G03860)"/>
    <property type="match status" value="1"/>
</dbReference>
<dbReference type="InterPro" id="IPR018946">
    <property type="entry name" value="PhoD-like_MPP"/>
</dbReference>
<dbReference type="RefSeq" id="WP_121249810.1">
    <property type="nucleotide sequence ID" value="NZ_RBIL01000001.1"/>
</dbReference>
<accession>A0A660LH32</accession>